<sequence length="2132" mass="232394">MSELLPSVQAGEITKGLVDFLTTTFALSEPEAQTTLQQFLQDPDDGIFRGPYVRLRLPFRAADPGWETALEWTPPIAPYGHQAEAIARLSSLQTAKHDGPQPTLVTTGTGSGKTEAFLYPIIDHVLRAKRQGVEGIKALILYPMNALANDQARRITDLITTDSALGGIRAALYVGEEGPQRSAVTKDGLITSRPAMREQAPDILLTNYKMLDQLLLRPSDATLWDQSATSLQYLVLDEFHTYDGAQGTDVAMLLRRLGLALKGRWADEDFGTAARQRPLGVLTPVATSATLGDGSDPSAMIAFANTVFGGGFDASSVVTETRLSVDEWARESVDAVDRLRLAPVPLLDARAAQLHQQLRGQRRSPEEITAAVLELFYVAVEDEAGRRRYQAALASATDGADRLELEFALMLAHPFVRALVTTTEQATSLAELAQTLFPNELVAGERPADRDDARRTTIVMVLAALSQLRKEVGRRSVSVDLHLWVRSLTRVDRAAQALPEFRWADDGELQTDAGVGPAAAEIAPAFPALYCRHCGRSGWGVELAPTGWDLAQTDANIRRDHANKQSKSRFRALIHAPREGELALAGENEDDGLTTGPWWFRVADRQLTSERPSADDEGVAVPVLTLTGNDADDESRDDVCPNCGKTNGIRFLGSAIATQLSTVVTTLFGDRHLHVGEKKALVFTDSVQDAAHRAGFIQSRARVFNLRNAVRQAVIEETTLDDIPAAMMAAAQTPSERYRLLPPDLAERDGFRGFWETDKAVSAVVKKRVQRRLAFDLALEFGLESRVGRTLEETGSLAAHVEAGPATRLEAVGRAAVQGLEVDWSLDDSRDGLLEAASVVRWVRGTVERLRERGAIDHPWLDKYVENDGNRHWVWGGRPRQEGMPAFPQGREAPAFARVGKKTTGARESALDTVTSSQSWYARWTARCLGVAPSAGEKLARRLFETLDREGIVTSRPIAGGETRAYGLAPSSIIIAPVAGAGIGQTLVCNTCETETPSASTTADQLAGGPCTMARCPGTLLRKDAAQENFYRDQYDNGQMRRVVAREHTSLLADKLRLDYETQFKNSDVQPDAPNVLVATPTLEMGIDIGDLSTVFLAGLPRTVSSYLQRVGRAGRLTGNALVLAFVLGRGDQLPKIGDPSSVINGAVRPPATYLNAIEILQRQYTAFVVDQLAADGTLPEVQYAPSVLESSDPGSFLDLVIAQAERRAEKHLERFTGAFDSLSEDVVAGLSDWARPVGTAVRSSQLARTLLDASLHWNQELERIRIRTKAIEESLPELKRLAELTKESEDVSAHNAARAALRLAKKQAGERRTEFWVAALERYGVLPNYTLLDDRVQLDVGLTWVDPESGEFAEEQRSYERGRSRAINEFAPGAHFYAQGLDVTIDAVDLGTDGERVRTMAFCPECGFARDLDEGAVTTCPRCLSTAIADVDQRLRVVEIEHVSAEVRRDESSISDANEERDRTRFTVQLAADLDDADVSAQWYVDEVGFGCKFARSMTLRWVNLGRAGLGATRFVAGSEHAAPLFRVCKGCGKLDREGDTNHAWEHRVWCRYRKDRAEHTDTIGLTRTLTTQAIVLRVPPSMTVGDALSMPSLSAAIQLGLREVIGGDPDHLQLATIVEPVPGEDVNNLALLIHDTVPGGTGYLADLADPSRIREVFEQALAVLGRCDCATDPVRAACDKCLLPFAPGGDVGSVSRTSALHNLQVLLQYRDGSASDWSTTEVDPGVQDPESHLEQWFRKVFKERVTALGARLKEIPGEWGSTIQVTLPGQHRTWSLRPQQLVGGTRPDFVLEASGAPVPPVAIYTDGFAYHASPAHLRLADDATKRQGLRDLGYRVIALTWDDLRRLRDDEAEPDLHVYDPSMSLRFAGPFQLTPADVQMLDENPVTTLMGWIQSPEDAAARTERLADALPMLAIPRGKMVAESGSIVEQAITLALDSTGPIMAGPTSWALRSEHLAMLARRPVGVKGATPPETALVLDDGPEALTAPGFREAWQRWLRLSNLLGARLAKPVTITTASATASVAEAPTLAVREDSRVDLPTEWQKLIAMAEPDEAMVLQQLAEVGVAVPALGHETASGIPVPVAWPGERIALDVLLSSADRDDLLGEGWTIVSPSDDPALLRIPHHRKDS</sequence>
<evidence type="ECO:0000313" key="2">
    <source>
        <dbReference type="Proteomes" id="UP000681794"/>
    </source>
</evidence>
<keyword evidence="1" id="KW-0347">Helicase</keyword>
<keyword evidence="1" id="KW-0067">ATP-binding</keyword>
<protein>
    <submittedName>
        <fullName evidence="1">DEAD/DEAH box helicase</fullName>
    </submittedName>
</protein>
<keyword evidence="1" id="KW-0547">Nucleotide-binding</keyword>
<gene>
    <name evidence="1" type="ORF">KM842_07235</name>
</gene>
<dbReference type="EMBL" id="CP076544">
    <property type="protein sequence ID" value="QWS34909.1"/>
    <property type="molecule type" value="Genomic_DNA"/>
</dbReference>
<organism evidence="1 2">
    <name type="scientific">Curtobacterium aetherium</name>
    <dbReference type="NCBI Taxonomy" id="2841594"/>
    <lineage>
        <taxon>Bacteria</taxon>
        <taxon>Bacillati</taxon>
        <taxon>Actinomycetota</taxon>
        <taxon>Actinomycetes</taxon>
        <taxon>Micrococcales</taxon>
        <taxon>Microbacteriaceae</taxon>
        <taxon>Curtobacterium</taxon>
    </lineage>
</organism>
<reference evidence="1" key="1">
    <citation type="submission" date="2021-06" db="EMBL/GenBank/DDBJ databases">
        <authorList>
            <person name="Ellington A.J."/>
            <person name="Bryan N.C."/>
            <person name="Christner B.C."/>
            <person name="Reisch C.R."/>
        </authorList>
    </citation>
    <scope>NUCLEOTIDE SEQUENCE</scope>
    <source>
        <strain evidence="1">L6-1</strain>
    </source>
</reference>
<keyword evidence="2" id="KW-1185">Reference proteome</keyword>
<keyword evidence="1" id="KW-0378">Hydrolase</keyword>
<dbReference type="Proteomes" id="UP000681794">
    <property type="component" value="Chromosome"/>
</dbReference>
<proteinExistence type="predicted"/>
<accession>A0ACD1E7X0</accession>
<name>A0ACD1E7X0_9MICO</name>
<evidence type="ECO:0000313" key="1">
    <source>
        <dbReference type="EMBL" id="QWS34909.1"/>
    </source>
</evidence>